<dbReference type="Proteomes" id="UP000683246">
    <property type="component" value="Chromosome"/>
</dbReference>
<dbReference type="CDD" id="cd12797">
    <property type="entry name" value="M23_peptidase"/>
    <property type="match status" value="1"/>
</dbReference>
<feature type="transmembrane region" description="Helical" evidence="1">
    <location>
        <begin position="12"/>
        <end position="31"/>
    </location>
</feature>
<proteinExistence type="predicted"/>
<dbReference type="InterPro" id="IPR011055">
    <property type="entry name" value="Dup_hybrid_motif"/>
</dbReference>
<keyword evidence="4" id="KW-1185">Reference proteome</keyword>
<dbReference type="AlphaFoldDB" id="A0A8J8MIA7"/>
<evidence type="ECO:0000259" key="2">
    <source>
        <dbReference type="Pfam" id="PF01551"/>
    </source>
</evidence>
<sequence length="310" mass="34440">MNIVKKKSMLWIWLVILIILEIGGWGSLYLFKGRPKIIAWWFIQILGIVGVITIITCIILIMKDIIKHKKTKLIKVITCLMAIFVAWPAGWIFKIAQIAYPADVHAVKPSVTVSVPFQETTIVGWGGDKLEHNYHVTVPVQRYAYDLLIEPAGMGSHKLEDYGIYGKDIVAPASGVIIDLQGNEEDMTPGILDEADTRLGNYIYIKLDETGTYLVLAHLMKDSILVEKGQHIEEGTVIAKAGNSGDSSEPHLHIHHQRENPLTDNFLLSEGLPLYFKSDNGPIMPNGGVRVENGCDVPIGDRISPVQITK</sequence>
<keyword evidence="1" id="KW-0472">Membrane</keyword>
<accession>A0A8J8MIA7</accession>
<dbReference type="KEGG" id="vpy:HZI73_05665"/>
<protein>
    <submittedName>
        <fullName evidence="3">M23 family metallopeptidase</fullName>
    </submittedName>
</protein>
<evidence type="ECO:0000313" key="4">
    <source>
        <dbReference type="Proteomes" id="UP000683246"/>
    </source>
</evidence>
<dbReference type="Gene3D" id="2.70.70.10">
    <property type="entry name" value="Glucose Permease (Domain IIA)"/>
    <property type="match status" value="1"/>
</dbReference>
<dbReference type="PANTHER" id="PTHR21666:SF285">
    <property type="entry name" value="M23 FAMILY METALLOPEPTIDASE"/>
    <property type="match status" value="1"/>
</dbReference>
<organism evidence="3 4">
    <name type="scientific">Vallitalea pronyensis</name>
    <dbReference type="NCBI Taxonomy" id="1348613"/>
    <lineage>
        <taxon>Bacteria</taxon>
        <taxon>Bacillati</taxon>
        <taxon>Bacillota</taxon>
        <taxon>Clostridia</taxon>
        <taxon>Lachnospirales</taxon>
        <taxon>Vallitaleaceae</taxon>
        <taxon>Vallitalea</taxon>
    </lineage>
</organism>
<gene>
    <name evidence="3" type="ORF">HZI73_05665</name>
</gene>
<evidence type="ECO:0000256" key="1">
    <source>
        <dbReference type="SAM" id="Phobius"/>
    </source>
</evidence>
<keyword evidence="1" id="KW-1133">Transmembrane helix</keyword>
<dbReference type="SUPFAM" id="SSF51261">
    <property type="entry name" value="Duplicated hybrid motif"/>
    <property type="match status" value="1"/>
</dbReference>
<dbReference type="EMBL" id="CP058649">
    <property type="protein sequence ID" value="QUI21813.1"/>
    <property type="molecule type" value="Genomic_DNA"/>
</dbReference>
<feature type="domain" description="M23ase beta-sheet core" evidence="2">
    <location>
        <begin position="165"/>
        <end position="258"/>
    </location>
</feature>
<reference evidence="3" key="1">
    <citation type="submission" date="2020-07" db="EMBL/GenBank/DDBJ databases">
        <title>Vallitalea pronyensis genome.</title>
        <authorList>
            <person name="Postec A."/>
        </authorList>
    </citation>
    <scope>NUCLEOTIDE SEQUENCE</scope>
    <source>
        <strain evidence="3">FatNI3</strain>
    </source>
</reference>
<dbReference type="PANTHER" id="PTHR21666">
    <property type="entry name" value="PEPTIDASE-RELATED"/>
    <property type="match status" value="1"/>
</dbReference>
<feature type="transmembrane region" description="Helical" evidence="1">
    <location>
        <begin position="37"/>
        <end position="61"/>
    </location>
</feature>
<feature type="transmembrane region" description="Helical" evidence="1">
    <location>
        <begin position="73"/>
        <end position="93"/>
    </location>
</feature>
<dbReference type="RefSeq" id="WP_212697283.1">
    <property type="nucleotide sequence ID" value="NZ_CP058649.1"/>
</dbReference>
<dbReference type="InterPro" id="IPR016047">
    <property type="entry name" value="M23ase_b-sheet_dom"/>
</dbReference>
<keyword evidence="1" id="KW-0812">Transmembrane</keyword>
<name>A0A8J8MIA7_9FIRM</name>
<dbReference type="InterPro" id="IPR050570">
    <property type="entry name" value="Cell_wall_metabolism_enzyme"/>
</dbReference>
<dbReference type="Pfam" id="PF01551">
    <property type="entry name" value="Peptidase_M23"/>
    <property type="match status" value="1"/>
</dbReference>
<dbReference type="GO" id="GO:0004222">
    <property type="term" value="F:metalloendopeptidase activity"/>
    <property type="evidence" value="ECO:0007669"/>
    <property type="project" value="TreeGrafter"/>
</dbReference>
<evidence type="ECO:0000313" key="3">
    <source>
        <dbReference type="EMBL" id="QUI21813.1"/>
    </source>
</evidence>